<proteinExistence type="predicted"/>
<dbReference type="AlphaFoldDB" id="A0A8J2WA90"/>
<sequence>MFVSRKGGRRRINLDPMGRMRLRFKYRIGRGCRAGQIVLWGEEWEEGAEGSGVRGPGREAGSTRPAPPAHCRAFIAPPSVHRAPTAEPKSVHFSFHFRPHRVFGCGITRRAVPVSGTTRSVYLCLSARDVSSDVIRGR</sequence>
<evidence type="ECO:0000313" key="3">
    <source>
        <dbReference type="Proteomes" id="UP000789524"/>
    </source>
</evidence>
<reference evidence="2" key="1">
    <citation type="submission" date="2021-09" db="EMBL/GenBank/DDBJ databases">
        <authorList>
            <person name="Martin H S."/>
        </authorList>
    </citation>
    <scope>NUCLEOTIDE SEQUENCE</scope>
</reference>
<evidence type="ECO:0000313" key="2">
    <source>
        <dbReference type="EMBL" id="CAG9581028.1"/>
    </source>
</evidence>
<gene>
    <name evidence="2" type="ORF">DCHRY22_LOCUS13725</name>
</gene>
<evidence type="ECO:0000256" key="1">
    <source>
        <dbReference type="SAM" id="MobiDB-lite"/>
    </source>
</evidence>
<accession>A0A8J2WA90</accession>
<dbReference type="Proteomes" id="UP000789524">
    <property type="component" value="Unassembled WGS sequence"/>
</dbReference>
<dbReference type="EMBL" id="CAKASE010000080">
    <property type="protein sequence ID" value="CAG9581028.1"/>
    <property type="molecule type" value="Genomic_DNA"/>
</dbReference>
<comment type="caution">
    <text evidence="2">The sequence shown here is derived from an EMBL/GenBank/DDBJ whole genome shotgun (WGS) entry which is preliminary data.</text>
</comment>
<organism evidence="2 3">
    <name type="scientific">Danaus chrysippus</name>
    <name type="common">African queen</name>
    <dbReference type="NCBI Taxonomy" id="151541"/>
    <lineage>
        <taxon>Eukaryota</taxon>
        <taxon>Metazoa</taxon>
        <taxon>Ecdysozoa</taxon>
        <taxon>Arthropoda</taxon>
        <taxon>Hexapoda</taxon>
        <taxon>Insecta</taxon>
        <taxon>Pterygota</taxon>
        <taxon>Neoptera</taxon>
        <taxon>Endopterygota</taxon>
        <taxon>Lepidoptera</taxon>
        <taxon>Glossata</taxon>
        <taxon>Ditrysia</taxon>
        <taxon>Papilionoidea</taxon>
        <taxon>Nymphalidae</taxon>
        <taxon>Danainae</taxon>
        <taxon>Danaini</taxon>
        <taxon>Danaina</taxon>
        <taxon>Danaus</taxon>
        <taxon>Anosia</taxon>
    </lineage>
</organism>
<keyword evidence="3" id="KW-1185">Reference proteome</keyword>
<name>A0A8J2WA90_9NEOP</name>
<feature type="region of interest" description="Disordered" evidence="1">
    <location>
        <begin position="45"/>
        <end position="68"/>
    </location>
</feature>
<protein>
    <submittedName>
        <fullName evidence="2">(African queen) hypothetical protein</fullName>
    </submittedName>
</protein>